<dbReference type="InterPro" id="IPR007527">
    <property type="entry name" value="Znf_SWIM"/>
</dbReference>
<feature type="compositionally biased region" description="Pro residues" evidence="5">
    <location>
        <begin position="748"/>
        <end position="757"/>
    </location>
</feature>
<dbReference type="InterPro" id="IPR014876">
    <property type="entry name" value="DEK_C"/>
</dbReference>
<evidence type="ECO:0000256" key="5">
    <source>
        <dbReference type="SAM" id="MobiDB-lite"/>
    </source>
</evidence>
<keyword evidence="1" id="KW-0479">Metal-binding</keyword>
<dbReference type="Pfam" id="PF08766">
    <property type="entry name" value="DEK_C"/>
    <property type="match status" value="1"/>
</dbReference>
<dbReference type="EMBL" id="CACVBM020001551">
    <property type="protein sequence ID" value="CAA7053793.1"/>
    <property type="molecule type" value="Genomic_DNA"/>
</dbReference>
<feature type="compositionally biased region" description="Basic and acidic residues" evidence="5">
    <location>
        <begin position="774"/>
        <end position="804"/>
    </location>
</feature>
<dbReference type="OrthoDB" id="1048878at2759"/>
<comment type="caution">
    <text evidence="7">The sequence shown here is derived from an EMBL/GenBank/DDBJ whole genome shotgun (WGS) entry which is preliminary data.</text>
</comment>
<gene>
    <name evidence="7" type="ORF">MERR_LOCUS41029</name>
</gene>
<evidence type="ECO:0000313" key="8">
    <source>
        <dbReference type="Proteomes" id="UP000467841"/>
    </source>
</evidence>
<reference evidence="7" key="1">
    <citation type="submission" date="2020-01" db="EMBL/GenBank/DDBJ databases">
        <authorList>
            <person name="Mishra B."/>
        </authorList>
    </citation>
    <scope>NUCLEOTIDE SEQUENCE [LARGE SCALE GENOMIC DNA]</scope>
</reference>
<proteinExistence type="predicted"/>
<organism evidence="7 8">
    <name type="scientific">Microthlaspi erraticum</name>
    <dbReference type="NCBI Taxonomy" id="1685480"/>
    <lineage>
        <taxon>Eukaryota</taxon>
        <taxon>Viridiplantae</taxon>
        <taxon>Streptophyta</taxon>
        <taxon>Embryophyta</taxon>
        <taxon>Tracheophyta</taxon>
        <taxon>Spermatophyta</taxon>
        <taxon>Magnoliopsida</taxon>
        <taxon>eudicotyledons</taxon>
        <taxon>Gunneridae</taxon>
        <taxon>Pentapetalae</taxon>
        <taxon>rosids</taxon>
        <taxon>malvids</taxon>
        <taxon>Brassicales</taxon>
        <taxon>Brassicaceae</taxon>
        <taxon>Coluteocarpeae</taxon>
        <taxon>Microthlaspi</taxon>
    </lineage>
</organism>
<accession>A0A6D2KL14</accession>
<evidence type="ECO:0000259" key="6">
    <source>
        <dbReference type="PROSITE" id="PS50966"/>
    </source>
</evidence>
<dbReference type="GO" id="GO:0008270">
    <property type="term" value="F:zinc ion binding"/>
    <property type="evidence" value="ECO:0007669"/>
    <property type="project" value="UniProtKB-KW"/>
</dbReference>
<keyword evidence="2 4" id="KW-0863">Zinc-finger</keyword>
<dbReference type="Pfam" id="PF04434">
    <property type="entry name" value="SWIM"/>
    <property type="match status" value="1"/>
</dbReference>
<dbReference type="InterPro" id="IPR004332">
    <property type="entry name" value="Transposase_MuDR"/>
</dbReference>
<dbReference type="SMART" id="SM00575">
    <property type="entry name" value="ZnF_PMZ"/>
    <property type="match status" value="1"/>
</dbReference>
<evidence type="ECO:0000256" key="1">
    <source>
        <dbReference type="ARBA" id="ARBA00022723"/>
    </source>
</evidence>
<evidence type="ECO:0000256" key="2">
    <source>
        <dbReference type="ARBA" id="ARBA00022771"/>
    </source>
</evidence>
<feature type="region of interest" description="Disordered" evidence="5">
    <location>
        <begin position="748"/>
        <end position="804"/>
    </location>
</feature>
<feature type="domain" description="SWIM-type" evidence="6">
    <location>
        <begin position="672"/>
        <end position="704"/>
    </location>
</feature>
<name>A0A6D2KL14_9BRAS</name>
<dbReference type="Pfam" id="PF03108">
    <property type="entry name" value="DBD_Tnp_Mut"/>
    <property type="match status" value="1"/>
</dbReference>
<keyword evidence="3" id="KW-0862">Zinc</keyword>
<dbReference type="PROSITE" id="PS50966">
    <property type="entry name" value="ZF_SWIM"/>
    <property type="match status" value="1"/>
</dbReference>
<evidence type="ECO:0000256" key="3">
    <source>
        <dbReference type="ARBA" id="ARBA00022833"/>
    </source>
</evidence>
<dbReference type="Proteomes" id="UP000467841">
    <property type="component" value="Unassembled WGS sequence"/>
</dbReference>
<keyword evidence="8" id="KW-1185">Reference proteome</keyword>
<dbReference type="AlphaFoldDB" id="A0A6D2KL14"/>
<evidence type="ECO:0000256" key="4">
    <source>
        <dbReference type="PROSITE-ProRule" id="PRU00325"/>
    </source>
</evidence>
<dbReference type="PANTHER" id="PTHR31973:SF195">
    <property type="entry name" value="MUDR FAMILY TRANSPOSASE"/>
    <property type="match status" value="1"/>
</dbReference>
<sequence length="872" mass="98132">MAERLVTLLCYWNGCVKYGPDGVYYEGSTSEKIRAKRKTELSKLLDGLYLLTGLDKQRSKLDIFGKYPVAVSPNLYTYVHLPVVNDTTLETMLEVPSKHPSINTVELYLEVNSTCDDAIDPLAACSSKRQRTQPPVVKLERDKGFEVEGVDNTYKRIEGEANGSTHGDGEMAQGVNGNANKDINVPGLETAANACLNNGVGSSASNPSSLSSLWVDDHDLRVGLRFKDRDELKKAVEWCSIRGQQKCLVQETGKDECMFKCIRWKCSWSLYAATREEHGECFEITKYTGPHTCSPIAPESFNVELAAEEIESLIRVQPTLTIAELKKGWLDKFGYKHDTTEMKAAKQEAIKKVYGDWDQSFRLLPKLMVAFHSSNELAVDWQYDPFPYPEFASFRSVFCAFSQSIQGFPHCRPVIIVDTKDLNGKYPMKLMVALGLDADDCYFPLAFAVTKQVSIDSWRWFLSRIREKVTQRKGLCLISSPHPDIVAVVNEPGSLWKEPWAYHRFCLDHVRSQFRGVFKDDDLDSLVEQAGSTTRQDEFDSYMDIIKKENSEAWQWLDKMAPHQWALAHDGGRRYGYMITDVERLFSVCESIQSLGLGLPVTAAALLLFDDLRLDFQTGLSNSLGRLKRGDMYTKPVMDKLKEFTTASITYVVMPLDNNAFQVTTPLQKNGWIVRLSDYTCTCGEFQSEKIPCLHALAVCEKLKINPLQYVDDYYTIERLYKTYSASFSPIPEVSAWPEASGVPTLFPPVILPPPPQTGVSGKRKKSDTSPKSNTEKPTKEQSKSAAKEKPVKGKGKGETKKPPLSDAELKLAVINILKKMDRTASFADIIKRLGDKFKTDLNPRKSSIKQMIQDELTKVTEEAGDEDKEAE</sequence>
<dbReference type="InterPro" id="IPR006564">
    <property type="entry name" value="Znf_PMZ"/>
</dbReference>
<dbReference type="Gene3D" id="1.10.10.60">
    <property type="entry name" value="Homeodomain-like"/>
    <property type="match status" value="1"/>
</dbReference>
<dbReference type="SUPFAM" id="SSF109715">
    <property type="entry name" value="DEK C-terminal domain"/>
    <property type="match status" value="1"/>
</dbReference>
<dbReference type="PANTHER" id="PTHR31973">
    <property type="entry name" value="POLYPROTEIN, PUTATIVE-RELATED"/>
    <property type="match status" value="1"/>
</dbReference>
<protein>
    <recommendedName>
        <fullName evidence="6">SWIM-type domain-containing protein</fullName>
    </recommendedName>
</protein>
<evidence type="ECO:0000313" key="7">
    <source>
        <dbReference type="EMBL" id="CAA7053793.1"/>
    </source>
</evidence>